<evidence type="ECO:0000313" key="7">
    <source>
        <dbReference type="Proteomes" id="UP000186015"/>
    </source>
</evidence>
<dbReference type="SUPFAM" id="SSF46785">
    <property type="entry name" value="Winged helix' DNA-binding domain"/>
    <property type="match status" value="1"/>
</dbReference>
<reference evidence="6 7" key="1">
    <citation type="submission" date="2016-10" db="EMBL/GenBank/DDBJ databases">
        <authorList>
            <person name="de Groot N.N."/>
        </authorList>
    </citation>
    <scope>NUCLEOTIDE SEQUENCE [LARGE SCALE GENOMIC DNA]</scope>
    <source>
        <strain evidence="6 7">KH2T6</strain>
    </source>
</reference>
<dbReference type="EMBL" id="FOAT01000005">
    <property type="protein sequence ID" value="SEK73792.1"/>
    <property type="molecule type" value="Genomic_DNA"/>
</dbReference>
<evidence type="ECO:0000256" key="2">
    <source>
        <dbReference type="ARBA" id="ARBA00023015"/>
    </source>
</evidence>
<dbReference type="PANTHER" id="PTHR30346">
    <property type="entry name" value="TRANSCRIPTIONAL DUAL REGULATOR HCAR-RELATED"/>
    <property type="match status" value="1"/>
</dbReference>
<name>A0A1H7JH77_RUMAL</name>
<dbReference type="RefSeq" id="WP_074831848.1">
    <property type="nucleotide sequence ID" value="NZ_FOAT01000005.1"/>
</dbReference>
<keyword evidence="4" id="KW-0804">Transcription</keyword>
<dbReference type="PRINTS" id="PR00039">
    <property type="entry name" value="HTHLYSR"/>
</dbReference>
<dbReference type="PROSITE" id="PS50931">
    <property type="entry name" value="HTH_LYSR"/>
    <property type="match status" value="1"/>
</dbReference>
<keyword evidence="3 6" id="KW-0238">DNA-binding</keyword>
<dbReference type="OrthoDB" id="9803714at2"/>
<sequence>MNLTHLRYIVEVERLGSITKAAAALYMGQPNLSKAIKEMEHEVGIPIFKRSAKGVVPTDKGKEFLQYAKAILVQLDKMENLYKDNVSNRVSFSLLLPRASYITHAFTCFLNRVSDRQAMDIKIKETNSMEAINSVVECEYDMGIIRYPIAYESFFLPLLEEKNLTIHNSWEYDYVLIMSADSPLAQETEITEETLEKYIEILHGDNTVPNISAVYQKKNADLNPHRRHIYVYERGSQFDILSDCPESYMWVSPMPREILDRCKLVQRSTPNIRKTNKDVLIYQSSYRLSATDNMFVDELEKVRREISVSE</sequence>
<evidence type="ECO:0000256" key="3">
    <source>
        <dbReference type="ARBA" id="ARBA00023125"/>
    </source>
</evidence>
<dbReference type="GO" id="GO:0003700">
    <property type="term" value="F:DNA-binding transcription factor activity"/>
    <property type="evidence" value="ECO:0007669"/>
    <property type="project" value="InterPro"/>
</dbReference>
<dbReference type="Gene3D" id="1.10.10.10">
    <property type="entry name" value="Winged helix-like DNA-binding domain superfamily/Winged helix DNA-binding domain"/>
    <property type="match status" value="1"/>
</dbReference>
<dbReference type="GO" id="GO:0003677">
    <property type="term" value="F:DNA binding"/>
    <property type="evidence" value="ECO:0007669"/>
    <property type="project" value="UniProtKB-KW"/>
</dbReference>
<dbReference type="SUPFAM" id="SSF53850">
    <property type="entry name" value="Periplasmic binding protein-like II"/>
    <property type="match status" value="1"/>
</dbReference>
<keyword evidence="2" id="KW-0805">Transcription regulation</keyword>
<protein>
    <submittedName>
        <fullName evidence="6">DNA-binding transcriptional regulator, LysR family</fullName>
    </submittedName>
</protein>
<dbReference type="Proteomes" id="UP000186015">
    <property type="component" value="Unassembled WGS sequence"/>
</dbReference>
<accession>A0A1H7JH77</accession>
<dbReference type="InterPro" id="IPR036390">
    <property type="entry name" value="WH_DNA-bd_sf"/>
</dbReference>
<comment type="similarity">
    <text evidence="1">Belongs to the LysR transcriptional regulatory family.</text>
</comment>
<gene>
    <name evidence="6" type="ORF">SAMN05216469_10552</name>
</gene>
<evidence type="ECO:0000313" key="6">
    <source>
        <dbReference type="EMBL" id="SEK73792.1"/>
    </source>
</evidence>
<feature type="domain" description="HTH lysR-type" evidence="5">
    <location>
        <begin position="1"/>
        <end position="58"/>
    </location>
</feature>
<evidence type="ECO:0000256" key="4">
    <source>
        <dbReference type="ARBA" id="ARBA00023163"/>
    </source>
</evidence>
<dbReference type="FunFam" id="1.10.10.10:FF:000001">
    <property type="entry name" value="LysR family transcriptional regulator"/>
    <property type="match status" value="1"/>
</dbReference>
<dbReference type="AlphaFoldDB" id="A0A1H7JH77"/>
<organism evidence="6 7">
    <name type="scientific">Ruminococcus albus</name>
    <dbReference type="NCBI Taxonomy" id="1264"/>
    <lineage>
        <taxon>Bacteria</taxon>
        <taxon>Bacillati</taxon>
        <taxon>Bacillota</taxon>
        <taxon>Clostridia</taxon>
        <taxon>Eubacteriales</taxon>
        <taxon>Oscillospiraceae</taxon>
        <taxon>Ruminococcus</taxon>
    </lineage>
</organism>
<dbReference type="InterPro" id="IPR036388">
    <property type="entry name" value="WH-like_DNA-bd_sf"/>
</dbReference>
<dbReference type="PANTHER" id="PTHR30346:SF0">
    <property type="entry name" value="HCA OPERON TRANSCRIPTIONAL ACTIVATOR HCAR"/>
    <property type="match status" value="1"/>
</dbReference>
<dbReference type="InterPro" id="IPR000847">
    <property type="entry name" value="LysR_HTH_N"/>
</dbReference>
<proteinExistence type="inferred from homology"/>
<dbReference type="GO" id="GO:0032993">
    <property type="term" value="C:protein-DNA complex"/>
    <property type="evidence" value="ECO:0007669"/>
    <property type="project" value="TreeGrafter"/>
</dbReference>
<evidence type="ECO:0000259" key="5">
    <source>
        <dbReference type="PROSITE" id="PS50931"/>
    </source>
</evidence>
<dbReference type="Pfam" id="PF00126">
    <property type="entry name" value="HTH_1"/>
    <property type="match status" value="1"/>
</dbReference>
<evidence type="ECO:0000256" key="1">
    <source>
        <dbReference type="ARBA" id="ARBA00009437"/>
    </source>
</evidence>